<dbReference type="EC" id="3.2.1.39" evidence="3"/>
<dbReference type="InterPro" id="IPR006584">
    <property type="entry name" value="Cellulose-bd_IV"/>
</dbReference>
<dbReference type="Proteomes" id="UP001529085">
    <property type="component" value="Unassembled WGS sequence"/>
</dbReference>
<evidence type="ECO:0000259" key="11">
    <source>
        <dbReference type="PROSITE" id="PS51175"/>
    </source>
</evidence>
<evidence type="ECO:0000256" key="6">
    <source>
        <dbReference type="ARBA" id="ARBA00023277"/>
    </source>
</evidence>
<dbReference type="Gene3D" id="2.60.120.260">
    <property type="entry name" value="Galactose-binding domain-like"/>
    <property type="match status" value="2"/>
</dbReference>
<feature type="chain" id="PRO_5046902207" description="glucan endo-1,3-beta-D-glucosidase" evidence="10">
    <location>
        <begin position="27"/>
        <end position="1246"/>
    </location>
</feature>
<evidence type="ECO:0000256" key="4">
    <source>
        <dbReference type="ARBA" id="ARBA00022729"/>
    </source>
</evidence>
<dbReference type="SMART" id="SM00606">
    <property type="entry name" value="CBD_IV"/>
    <property type="match status" value="1"/>
</dbReference>
<reference evidence="12 13" key="1">
    <citation type="submission" date="2023-03" db="EMBL/GenBank/DDBJ databases">
        <title>Strain YYF002 represents a novel species in the genus Winogradskyella isolated from seawater.</title>
        <authorList>
            <person name="Fu Z.-Y."/>
        </authorList>
    </citation>
    <scope>NUCLEOTIDE SEQUENCE [LARGE SCALE GENOMIC DNA]</scope>
    <source>
        <strain evidence="12 13">YYF002</strain>
    </source>
</reference>
<dbReference type="Pfam" id="PF17652">
    <property type="entry name" value="Glyco_hydro81C"/>
    <property type="match status" value="1"/>
</dbReference>
<dbReference type="EMBL" id="JARSBN010000003">
    <property type="protein sequence ID" value="MDG4715720.1"/>
    <property type="molecule type" value="Genomic_DNA"/>
</dbReference>
<evidence type="ECO:0000256" key="2">
    <source>
        <dbReference type="ARBA" id="ARBA00010730"/>
    </source>
</evidence>
<comment type="catalytic activity">
    <reaction evidence="1">
        <text>Hydrolysis of (1-&gt;3)-beta-D-glucosidic linkages in (1-&gt;3)-beta-D-glucans.</text>
        <dbReference type="EC" id="3.2.1.39"/>
    </reaction>
</comment>
<dbReference type="Pfam" id="PF03422">
    <property type="entry name" value="CBM_6"/>
    <property type="match status" value="1"/>
</dbReference>
<dbReference type="CDD" id="cd04080">
    <property type="entry name" value="CBM6_cellulase-like"/>
    <property type="match status" value="1"/>
</dbReference>
<gene>
    <name evidence="12" type="ORF">P7122_07545</name>
</gene>
<keyword evidence="8" id="KW-0961">Cell wall biogenesis/degradation</keyword>
<evidence type="ECO:0000256" key="7">
    <source>
        <dbReference type="ARBA" id="ARBA00023295"/>
    </source>
</evidence>
<evidence type="ECO:0000256" key="1">
    <source>
        <dbReference type="ARBA" id="ARBA00000382"/>
    </source>
</evidence>
<dbReference type="Pfam" id="PF18962">
    <property type="entry name" value="Por_Secre_tail"/>
    <property type="match status" value="1"/>
</dbReference>
<dbReference type="SUPFAM" id="SSF49785">
    <property type="entry name" value="Galactose-binding domain-like"/>
    <property type="match status" value="2"/>
</dbReference>
<evidence type="ECO:0000256" key="3">
    <source>
        <dbReference type="ARBA" id="ARBA00012780"/>
    </source>
</evidence>
<keyword evidence="7" id="KW-0326">Glycosidase</keyword>
<dbReference type="RefSeq" id="WP_278005172.1">
    <property type="nucleotide sequence ID" value="NZ_JARSBN010000003.1"/>
</dbReference>
<sequence>MLINKQSIFKMLIALLLLANSLSITAQEVVNVGNGSYTTTFPGTDGAGRNGFPSGAPQLSGNAIGKPVPTNDWWSTLIKENHADNLFNYPMTMKTTNQGLIVTYIPWGPIGDSAPIEIGLTGLNASMATVSDYSDWTVTMNWNDGVHNFKATSGIGMPFVYFDKSSSDTVEITINSGVVTISNEIITVQDATSGADFALYAPTGSTWTQSGSTYTSTLNGNNYWSLAMLPQSTSDVNAMAQEYKKYAYVFPTNTITSWNYNESNSKLTSTFTVTTDVKEGTDTNVLLGLLPHQWNNLSSSSSTPDEYSYNTVRGELKTLDGNTFEVENIFKGILPTLPNLGQYSAGYDPAELNSKIAAIQNDQLATWTDSYNEGQVMNRLIQTARIADQIGNTEARNTIINTIKERLEDWLTYQSGEVAFLYYYNDTWSAMLGYPAGHGQDNNINDHHFHWGYFIHAAAFIEQFQPGWATQWGDMINLLVRDAASDDRNDALFPFLRNFSPYAGHSWANGFASFPQGNDQESTSESMQFASSLIHWGAVTNNNAIRDLGIFIYTTEQTAVEEYWFDMYQQNFSPSHPYEFVSRVWGNSYDNGTFWTGDIAASYGIELYPIHGGSLYLGHNQSYAQLLWSEISSDTGVLSNEENPNLWYDTYWKFLALTDAQSAIDLYNSYPNRALKFGISDAHTYHWLHNMNALGTPEASITANNPLAAAFNDNGTITYVAQNYSGTATTVTFSDGYMLDVPAYTLATSRDIDVTGVLSANPSEPNENDNVELSVSTTGTGITKVEFYHNGTLLGEDTTAPYQYTLPNISLGIHNVYAKVYQGTSSIITNNITLTIGDQVPYLGSPSIIPGVIEAGHYDLFEGGNGQNIAYFDTSMDNQGGFRPSEYVDAATDATEGETIGWLAAGEWLEYTVDVQTTGCYNLDIRYASGNTNGGGPIKFEVDGVQVSQDIIFSSTGDWGSWSTKATSNVDLIAGVHVLRLTATNGEVNLGRMTFSYNDVVCEEPGNNTGLPFYFETTPVTADFTNFDGATATVEAVAPPQSIGNNSANLAKIVRDGGQTWAGAFINLNDALNFNTAQYITLNLWTEAPVGTQVLMKLEQQSGGSTFELSTPTTVTGEWETLSWDFSALGVSPYDKLVFMFDFGNVGNGSATSTFYFDDVMQVSTLATNVFETNEVKLYPNPVDGKLFIQSAIDFSKVEVYSLLGEKLIEVSENTNTIDMQQLPTGIYFVKVYSENSSITKRIIKN</sequence>
<dbReference type="Gene3D" id="2.60.40.10">
    <property type="entry name" value="Immunoglobulins"/>
    <property type="match status" value="1"/>
</dbReference>
<feature type="signal peptide" evidence="10">
    <location>
        <begin position="1"/>
        <end position="26"/>
    </location>
</feature>
<protein>
    <recommendedName>
        <fullName evidence="3">glucan endo-1,3-beta-D-glucosidase</fullName>
        <ecNumber evidence="3">3.2.1.39</ecNumber>
    </recommendedName>
</protein>
<dbReference type="InterPro" id="IPR005200">
    <property type="entry name" value="Endo-beta-glucanase"/>
</dbReference>
<feature type="domain" description="CBM6" evidence="11">
    <location>
        <begin position="869"/>
        <end position="996"/>
    </location>
</feature>
<evidence type="ECO:0000256" key="10">
    <source>
        <dbReference type="SAM" id="SignalP"/>
    </source>
</evidence>
<evidence type="ECO:0000313" key="13">
    <source>
        <dbReference type="Proteomes" id="UP001529085"/>
    </source>
</evidence>
<accession>A0ABT6G103</accession>
<proteinExistence type="inferred from homology"/>
<dbReference type="PROSITE" id="PS51175">
    <property type="entry name" value="CBM6"/>
    <property type="match status" value="1"/>
</dbReference>
<dbReference type="PANTHER" id="PTHR31983:SF0">
    <property type="entry name" value="GLUCAN ENDO-1,3-BETA-D-GLUCOSIDASE 2"/>
    <property type="match status" value="1"/>
</dbReference>
<dbReference type="InterPro" id="IPR013783">
    <property type="entry name" value="Ig-like_fold"/>
</dbReference>
<keyword evidence="9" id="KW-0624">Polysaccharide degradation</keyword>
<dbReference type="PANTHER" id="PTHR31983">
    <property type="entry name" value="ENDO-1,3(4)-BETA-GLUCANASE 1"/>
    <property type="match status" value="1"/>
</dbReference>
<keyword evidence="13" id="KW-1185">Reference proteome</keyword>
<evidence type="ECO:0000256" key="5">
    <source>
        <dbReference type="ARBA" id="ARBA00022801"/>
    </source>
</evidence>
<keyword evidence="4 10" id="KW-0732">Signal</keyword>
<dbReference type="PROSITE" id="PS52008">
    <property type="entry name" value="GH81"/>
    <property type="match status" value="1"/>
</dbReference>
<evidence type="ECO:0000313" key="12">
    <source>
        <dbReference type="EMBL" id="MDG4715720.1"/>
    </source>
</evidence>
<organism evidence="12 13">
    <name type="scientific">Winogradskyella marincola</name>
    <dbReference type="NCBI Taxonomy" id="3037795"/>
    <lineage>
        <taxon>Bacteria</taxon>
        <taxon>Pseudomonadati</taxon>
        <taxon>Bacteroidota</taxon>
        <taxon>Flavobacteriia</taxon>
        <taxon>Flavobacteriales</taxon>
        <taxon>Flavobacteriaceae</taxon>
        <taxon>Winogradskyella</taxon>
    </lineage>
</organism>
<dbReference type="InterPro" id="IPR008979">
    <property type="entry name" value="Galactose-bd-like_sf"/>
</dbReference>
<dbReference type="NCBIfam" id="TIGR04183">
    <property type="entry name" value="Por_Secre_tail"/>
    <property type="match status" value="1"/>
</dbReference>
<comment type="caution">
    <text evidence="12">The sequence shown here is derived from an EMBL/GenBank/DDBJ whole genome shotgun (WGS) entry which is preliminary data.</text>
</comment>
<dbReference type="InterPro" id="IPR026444">
    <property type="entry name" value="Secre_tail"/>
</dbReference>
<comment type="similarity">
    <text evidence="2">Belongs to the glycosyl hydrolase 81 family.</text>
</comment>
<evidence type="ECO:0000256" key="8">
    <source>
        <dbReference type="ARBA" id="ARBA00023316"/>
    </source>
</evidence>
<dbReference type="InterPro" id="IPR040720">
    <property type="entry name" value="GH81_C"/>
</dbReference>
<dbReference type="InterPro" id="IPR005084">
    <property type="entry name" value="CBM6"/>
</dbReference>
<evidence type="ECO:0000256" key="9">
    <source>
        <dbReference type="ARBA" id="ARBA00023326"/>
    </source>
</evidence>
<keyword evidence="5 12" id="KW-0378">Hydrolase</keyword>
<name>A0ABT6G103_9FLAO</name>
<dbReference type="GO" id="GO:0016787">
    <property type="term" value="F:hydrolase activity"/>
    <property type="evidence" value="ECO:0007669"/>
    <property type="project" value="UniProtKB-KW"/>
</dbReference>
<keyword evidence="6" id="KW-0119">Carbohydrate metabolism</keyword>
<dbReference type="Pfam" id="PF17957">
    <property type="entry name" value="Big_7"/>
    <property type="match status" value="1"/>
</dbReference>